<evidence type="ECO:0000313" key="2">
    <source>
        <dbReference type="EMBL" id="BBE41963.1"/>
    </source>
</evidence>
<dbReference type="Pfam" id="PF01979">
    <property type="entry name" value="Amidohydro_1"/>
    <property type="match status" value="1"/>
</dbReference>
<evidence type="ECO:0000259" key="1">
    <source>
        <dbReference type="Pfam" id="PF01979"/>
    </source>
</evidence>
<dbReference type="GeneID" id="69061300"/>
<sequence>MGARAGVYRFSTAFIGEDYRPVEDVYIEVDDRGYISSIGRGSAGPGVRAEGVAIPAPIDAHVHTGDYALAGAGLSLRLEDLVAPPDGLKHRLLASMGPEELELSISGAISYLRSTGSAAAADFREGGLAGVLAARRASSRAGYRLLILGRPGADGSFEEVLRASDGLGLSSPLDHMDSLRAMMSSAASYGKIFAAHVAETRRSRETGDLEAVLEAGPPAPGFIVHGTFLSEDDLMALADARVGLVACPRANSFFSGARPPIAAALRAGVELALGTDNTGWIAPDMWREMEAALRLLRSQDPALADPRRVLRAATLSGARVLGMDRVGIIGEGWLANVVVLDESVISPSVDPLSAAIIRGGPGHIRSVISGWGA</sequence>
<dbReference type="GO" id="GO:0016787">
    <property type="term" value="F:hydrolase activity"/>
    <property type="evidence" value="ECO:0007669"/>
    <property type="project" value="UniProtKB-KW"/>
</dbReference>
<name>A0A4P2VES8_9ARCH</name>
<feature type="domain" description="Amidohydrolase-related" evidence="1">
    <location>
        <begin position="53"/>
        <end position="350"/>
    </location>
</feature>
<proteinExistence type="predicted"/>
<accession>A0A4P2VES8</accession>
<dbReference type="KEGG" id="ccai:NAS2_0574"/>
<protein>
    <submittedName>
        <fullName evidence="2">Adenosine deaminase</fullName>
        <ecNumber evidence="2">3.5.4.4</ecNumber>
    </submittedName>
</protein>
<dbReference type="InterPro" id="IPR006680">
    <property type="entry name" value="Amidohydro-rel"/>
</dbReference>
<dbReference type="PANTHER" id="PTHR43794">
    <property type="entry name" value="AMINOHYDROLASE SSNA-RELATED"/>
    <property type="match status" value="1"/>
</dbReference>
<dbReference type="PANTHER" id="PTHR43794:SF5">
    <property type="entry name" value="CHLOROHYDROLASE FAMILY PROTEIN"/>
    <property type="match status" value="1"/>
</dbReference>
<dbReference type="InterPro" id="IPR050287">
    <property type="entry name" value="MTA/SAH_deaminase"/>
</dbReference>
<dbReference type="InterPro" id="IPR032466">
    <property type="entry name" value="Metal_Hydrolase"/>
</dbReference>
<reference evidence="2 3" key="1">
    <citation type="journal article" date="2019" name="ISME J.">
        <title>Isolation and characterization of a thermophilic sulfur- and iron-reducing thaumarchaeote from a terrestrial acidic hot spring.</title>
        <authorList>
            <person name="Kato S."/>
            <person name="Itoh T."/>
            <person name="Yuki M."/>
            <person name="Nagamori M."/>
            <person name="Ohnishi M."/>
            <person name="Uematsu K."/>
            <person name="Suzuki K."/>
            <person name="Takashina T."/>
            <person name="Ohkuma M."/>
        </authorList>
    </citation>
    <scope>NUCLEOTIDE SEQUENCE [LARGE SCALE GENOMIC DNA]</scope>
    <source>
        <strain evidence="2 3">NAS-02</strain>
    </source>
</reference>
<dbReference type="EC" id="3.5.4.4" evidence="2"/>
<dbReference type="Gene3D" id="3.20.20.140">
    <property type="entry name" value="Metal-dependent hydrolases"/>
    <property type="match status" value="1"/>
</dbReference>
<dbReference type="EMBL" id="AP018732">
    <property type="protein sequence ID" value="BBE41963.1"/>
    <property type="molecule type" value="Genomic_DNA"/>
</dbReference>
<dbReference type="AlphaFoldDB" id="A0A4P2VES8"/>
<dbReference type="RefSeq" id="WP_232085590.1">
    <property type="nucleotide sequence ID" value="NZ_AP018732.1"/>
</dbReference>
<gene>
    <name evidence="2" type="ORF">NAS2_0574</name>
</gene>
<dbReference type="SUPFAM" id="SSF51556">
    <property type="entry name" value="Metallo-dependent hydrolases"/>
    <property type="match status" value="1"/>
</dbReference>
<keyword evidence="3" id="KW-1185">Reference proteome</keyword>
<dbReference type="Proteomes" id="UP000509448">
    <property type="component" value="Chromosome"/>
</dbReference>
<organism evidence="2 3">
    <name type="scientific">Conexivisphaera calida</name>
    <dbReference type="NCBI Taxonomy" id="1874277"/>
    <lineage>
        <taxon>Archaea</taxon>
        <taxon>Nitrososphaerota</taxon>
        <taxon>Conexivisphaeria</taxon>
        <taxon>Conexivisphaerales</taxon>
        <taxon>Conexivisphaeraceae</taxon>
        <taxon>Conexivisphaera</taxon>
    </lineage>
</organism>
<keyword evidence="2" id="KW-0378">Hydrolase</keyword>
<evidence type="ECO:0000313" key="3">
    <source>
        <dbReference type="Proteomes" id="UP000509448"/>
    </source>
</evidence>